<dbReference type="EMBL" id="MBLM01000108">
    <property type="protein sequence ID" value="OHV38693.1"/>
    <property type="molecule type" value="Genomic_DNA"/>
</dbReference>
<accession>A0A1S1QVF7</accession>
<dbReference type="PANTHER" id="PTHR48050:SF13">
    <property type="entry name" value="STEROL 3-BETA-GLUCOSYLTRANSFERASE UGT80A2"/>
    <property type="match status" value="1"/>
</dbReference>
<reference evidence="2" key="1">
    <citation type="submission" date="2016-07" db="EMBL/GenBank/DDBJ databases">
        <title>Sequence Frankia sp. strain CcI1.17.</title>
        <authorList>
            <person name="Ghodhbane-Gtari F."/>
            <person name="Swanson E."/>
            <person name="Gueddou A."/>
            <person name="Morris K."/>
            <person name="Hezbri K."/>
            <person name="Ktari A."/>
            <person name="Nouioui I."/>
            <person name="Abebe-Akele F."/>
            <person name="Simpson S."/>
            <person name="Thomas K."/>
            <person name="Gtari M."/>
            <person name="Tisa L.S."/>
            <person name="Hurst S."/>
        </authorList>
    </citation>
    <scope>NUCLEOTIDE SEQUENCE [LARGE SCALE GENOMIC DNA]</scope>
    <source>
        <strain evidence="2">Cc1.17</strain>
    </source>
</reference>
<dbReference type="RefSeq" id="WP_071083731.1">
    <property type="nucleotide sequence ID" value="NZ_MBLM01000108.1"/>
</dbReference>
<dbReference type="Proteomes" id="UP000179627">
    <property type="component" value="Unassembled WGS sequence"/>
</dbReference>
<evidence type="ECO:0000313" key="1">
    <source>
        <dbReference type="EMBL" id="OHV38693.1"/>
    </source>
</evidence>
<dbReference type="Pfam" id="PF00201">
    <property type="entry name" value="UDPGT"/>
    <property type="match status" value="1"/>
</dbReference>
<dbReference type="Gene3D" id="3.40.50.2000">
    <property type="entry name" value="Glycogen Phosphorylase B"/>
    <property type="match status" value="2"/>
</dbReference>
<dbReference type="InterPro" id="IPR050426">
    <property type="entry name" value="Glycosyltransferase_28"/>
</dbReference>
<evidence type="ECO:0000313" key="2">
    <source>
        <dbReference type="Proteomes" id="UP000179627"/>
    </source>
</evidence>
<dbReference type="InterPro" id="IPR002213">
    <property type="entry name" value="UDP_glucos_trans"/>
</dbReference>
<gene>
    <name evidence="1" type="ORF">CC117_02865</name>
</gene>
<dbReference type="GO" id="GO:0008194">
    <property type="term" value="F:UDP-glycosyltransferase activity"/>
    <property type="evidence" value="ECO:0007669"/>
    <property type="project" value="InterPro"/>
</dbReference>
<dbReference type="PANTHER" id="PTHR48050">
    <property type="entry name" value="STEROL 3-BETA-GLUCOSYLTRANSFERASE"/>
    <property type="match status" value="1"/>
</dbReference>
<keyword evidence="2" id="KW-1185">Reference proteome</keyword>
<comment type="caution">
    <text evidence="1">The sequence shown here is derived from an EMBL/GenBank/DDBJ whole genome shotgun (WGS) entry which is preliminary data.</text>
</comment>
<dbReference type="GO" id="GO:0017000">
    <property type="term" value="P:antibiotic biosynthetic process"/>
    <property type="evidence" value="ECO:0007669"/>
    <property type="project" value="UniProtKB-ARBA"/>
</dbReference>
<proteinExistence type="predicted"/>
<protein>
    <submittedName>
        <fullName evidence="1">Glycosyl transferase</fullName>
    </submittedName>
</protein>
<name>A0A1S1QVF7_9ACTN</name>
<dbReference type="AlphaFoldDB" id="A0A1S1QVF7"/>
<dbReference type="OrthoDB" id="764352at2"/>
<keyword evidence="1" id="KW-0808">Transferase</keyword>
<sequence>MARVMFVVPPLAGHVHPAVAVAGELAARGHQVAVAGHADVVAPMMPADVELLALPGRRADDAAERIRLEAASQRLRGVAALKFLWQDFLLPLGAAMIPQIDALISEFRPDVVVADQQAVGASVVARRRGTPLAVLATTPAEFDDPYAGFDRVGSWIAELLADFQLAHGISTEQAAATDPRFSDQLTIVCSVPGLLEASRFAESVVFVGCAAGRRHGDPDFPWTWLDESRATVLVSLGTVTRDAGRRFLRAAAEAVRSMATDVQAVVVAPPGTADDLAREAPVELLVTPRVPQLALLPHLAAVVCHAGNNTVCESLAHGVPLVVAPVRDDQPIIARQVVQAGAGTRIRFGRAGAATIADALRTVLDDPTYRTAATRLRGQFTAAGGAAAAAAHIEKLTS</sequence>
<dbReference type="CDD" id="cd03784">
    <property type="entry name" value="GT1_Gtf-like"/>
    <property type="match status" value="1"/>
</dbReference>
<dbReference type="SUPFAM" id="SSF53756">
    <property type="entry name" value="UDP-Glycosyltransferase/glycogen phosphorylase"/>
    <property type="match status" value="1"/>
</dbReference>
<organism evidence="1 2">
    <name type="scientific">Parafrankia colletiae</name>
    <dbReference type="NCBI Taxonomy" id="573497"/>
    <lineage>
        <taxon>Bacteria</taxon>
        <taxon>Bacillati</taxon>
        <taxon>Actinomycetota</taxon>
        <taxon>Actinomycetes</taxon>
        <taxon>Frankiales</taxon>
        <taxon>Frankiaceae</taxon>
        <taxon>Parafrankia</taxon>
    </lineage>
</organism>